<organism evidence="1 2">
    <name type="scientific">Belliella filtrata</name>
    <dbReference type="NCBI Taxonomy" id="2923435"/>
    <lineage>
        <taxon>Bacteria</taxon>
        <taxon>Pseudomonadati</taxon>
        <taxon>Bacteroidota</taxon>
        <taxon>Cytophagia</taxon>
        <taxon>Cytophagales</taxon>
        <taxon>Cyclobacteriaceae</taxon>
        <taxon>Belliella</taxon>
    </lineage>
</organism>
<protein>
    <submittedName>
        <fullName evidence="1">Uncharacterized protein</fullName>
    </submittedName>
</protein>
<evidence type="ECO:0000313" key="2">
    <source>
        <dbReference type="Proteomes" id="UP001165489"/>
    </source>
</evidence>
<comment type="caution">
    <text evidence="1">The sequence shown here is derived from an EMBL/GenBank/DDBJ whole genome shotgun (WGS) entry which is preliminary data.</text>
</comment>
<evidence type="ECO:0000313" key="1">
    <source>
        <dbReference type="EMBL" id="MCH7411752.1"/>
    </source>
</evidence>
<reference evidence="1" key="1">
    <citation type="submission" date="2022-03" db="EMBL/GenBank/DDBJ databases">
        <title>De novo assembled genomes of Belliella spp. (Cyclobacteriaceae) strains.</title>
        <authorList>
            <person name="Szabo A."/>
            <person name="Korponai K."/>
            <person name="Felfoldi T."/>
        </authorList>
    </citation>
    <scope>NUCLEOTIDE SEQUENCE</scope>
    <source>
        <strain evidence="1">DSM 111904</strain>
    </source>
</reference>
<gene>
    <name evidence="1" type="ORF">MM239_20365</name>
</gene>
<sequence>MFDGPDYPKSLHEDVFEEWLEKGRESKIPFAYLLIIWDEIDSKYSPYYTEQKSEIYKYARYGQDPDHQLLVAAYDLYSESRVL</sequence>
<dbReference type="RefSeq" id="WP_241350177.1">
    <property type="nucleotide sequence ID" value="NZ_JAKZGP010000111.1"/>
</dbReference>
<name>A0ABS9V5S1_9BACT</name>
<keyword evidence="2" id="KW-1185">Reference proteome</keyword>
<accession>A0ABS9V5S1</accession>
<proteinExistence type="predicted"/>
<dbReference type="EMBL" id="JAKZGP010000111">
    <property type="protein sequence ID" value="MCH7411752.1"/>
    <property type="molecule type" value="Genomic_DNA"/>
</dbReference>
<dbReference type="Proteomes" id="UP001165489">
    <property type="component" value="Unassembled WGS sequence"/>
</dbReference>